<dbReference type="AlphaFoldDB" id="A0A1H6C119"/>
<organism evidence="2 3">
    <name type="scientific">Marinobacterium lutimaris</name>
    <dbReference type="NCBI Taxonomy" id="568106"/>
    <lineage>
        <taxon>Bacteria</taxon>
        <taxon>Pseudomonadati</taxon>
        <taxon>Pseudomonadota</taxon>
        <taxon>Gammaproteobacteria</taxon>
        <taxon>Oceanospirillales</taxon>
        <taxon>Oceanospirillaceae</taxon>
        <taxon>Marinobacterium</taxon>
    </lineage>
</organism>
<evidence type="ECO:0000256" key="1">
    <source>
        <dbReference type="SAM" id="SignalP"/>
    </source>
</evidence>
<feature type="signal peptide" evidence="1">
    <location>
        <begin position="1"/>
        <end position="26"/>
    </location>
</feature>
<dbReference type="EMBL" id="FNVQ01000003">
    <property type="protein sequence ID" value="SEG66563.1"/>
    <property type="molecule type" value="Genomic_DNA"/>
</dbReference>
<evidence type="ECO:0000313" key="2">
    <source>
        <dbReference type="EMBL" id="SEG66563.1"/>
    </source>
</evidence>
<proteinExistence type="predicted"/>
<keyword evidence="1" id="KW-0732">Signal</keyword>
<dbReference type="Pfam" id="PF13557">
    <property type="entry name" value="Phenol_MetA_deg"/>
    <property type="match status" value="1"/>
</dbReference>
<accession>A0A1H6C119</accession>
<reference evidence="2 3" key="1">
    <citation type="submission" date="2016-10" db="EMBL/GenBank/DDBJ databases">
        <authorList>
            <person name="de Groot N.N."/>
        </authorList>
    </citation>
    <scope>NUCLEOTIDE SEQUENCE [LARGE SCALE GENOMIC DNA]</scope>
    <source>
        <strain evidence="2 3">DSM 22012</strain>
    </source>
</reference>
<gene>
    <name evidence="2" type="ORF">SAMN05444390_10368</name>
</gene>
<protein>
    <submittedName>
        <fullName evidence="2">Uncharacterized conserved protein</fullName>
    </submittedName>
</protein>
<evidence type="ECO:0000313" key="3">
    <source>
        <dbReference type="Proteomes" id="UP000236745"/>
    </source>
</evidence>
<dbReference type="OrthoDB" id="191143at2"/>
<dbReference type="InterPro" id="IPR025737">
    <property type="entry name" value="FApF"/>
</dbReference>
<feature type="chain" id="PRO_5009294308" evidence="1">
    <location>
        <begin position="27"/>
        <end position="292"/>
    </location>
</feature>
<dbReference type="RefSeq" id="WP_104003934.1">
    <property type="nucleotide sequence ID" value="NZ_FNVQ01000003.1"/>
</dbReference>
<sequence>MSFYARKLLPAALAAGSMLLCQQAFAIAETVHPRDYIPAPAGVNLSVTYFDHRSGDDVYVDGDKVASNGDLEANAVIERLIHFTEIFGMPADPQIIIPVVDLDVGIQGQDSSGVGDIFFGSTFWPVADDKNKQWFGITPFLYVPTGEYDKDQAVNVGANRYSFVLQAGYVKALTDNLYLDVIGEVQWYGDNDDFLGNNTLAKDEAYRLSAMLSYDVSPAGYIWGRYAKQIGGEESLNGTTLADSKMDTDTASIGYTHWLNKSLQMQVEYTRDLSVDNGIAVDGATLRMVIPF</sequence>
<dbReference type="SUPFAM" id="SSF56935">
    <property type="entry name" value="Porins"/>
    <property type="match status" value="1"/>
</dbReference>
<keyword evidence="3" id="KW-1185">Reference proteome</keyword>
<name>A0A1H6C119_9GAMM</name>
<dbReference type="Proteomes" id="UP000236745">
    <property type="component" value="Unassembled WGS sequence"/>
</dbReference>